<keyword evidence="2" id="KW-1185">Reference proteome</keyword>
<dbReference type="AlphaFoldDB" id="A0A4Z1KDC3"/>
<name>A0A4Z1KDC3_9HELO</name>
<dbReference type="Proteomes" id="UP000297280">
    <property type="component" value="Unassembled WGS sequence"/>
</dbReference>
<accession>A0A4Z1KDC3</accession>
<gene>
    <name evidence="1" type="ORF">BPOR_0660g00010</name>
</gene>
<sequence length="249" mass="28067">MSANEDLEISGTKPDWILKRTDILYSAIDNFGLNSVQTLPACMVDMGKSDSKTTETADDKKGFNITVAGERVTVVTNGGDSGLFEWFPTEIKKYAFQAPRIVLASFKQVKRNSSCGGHFRPIYSGPRISQLFINRLTRQQAIRKYGCLYNKSVCTSGSIEIPKINYNAANDTVWLRETEFWSGSSRIRFPLIVLGKKWRVRRLVIDSSSRKALIEMENLNRLSVVLASHFSRLRQLIVIVDHLDLTTPG</sequence>
<evidence type="ECO:0000313" key="2">
    <source>
        <dbReference type="Proteomes" id="UP000297280"/>
    </source>
</evidence>
<proteinExistence type="predicted"/>
<organism evidence="1 2">
    <name type="scientific">Botrytis porri</name>
    <dbReference type="NCBI Taxonomy" id="87229"/>
    <lineage>
        <taxon>Eukaryota</taxon>
        <taxon>Fungi</taxon>
        <taxon>Dikarya</taxon>
        <taxon>Ascomycota</taxon>
        <taxon>Pezizomycotina</taxon>
        <taxon>Leotiomycetes</taxon>
        <taxon>Helotiales</taxon>
        <taxon>Sclerotiniaceae</taxon>
        <taxon>Botrytis</taxon>
    </lineage>
</organism>
<comment type="caution">
    <text evidence="1">The sequence shown here is derived from an EMBL/GenBank/DDBJ whole genome shotgun (WGS) entry which is preliminary data.</text>
</comment>
<evidence type="ECO:0000313" key="1">
    <source>
        <dbReference type="EMBL" id="TGO83348.1"/>
    </source>
</evidence>
<dbReference type="EMBL" id="PQXO01000659">
    <property type="protein sequence ID" value="TGO83348.1"/>
    <property type="molecule type" value="Genomic_DNA"/>
</dbReference>
<reference evidence="1 2" key="1">
    <citation type="submission" date="2017-12" db="EMBL/GenBank/DDBJ databases">
        <title>Comparative genomics of Botrytis spp.</title>
        <authorList>
            <person name="Valero-Jimenez C.A."/>
            <person name="Tapia P."/>
            <person name="Veloso J."/>
            <person name="Silva-Moreno E."/>
            <person name="Staats M."/>
            <person name="Valdes J.H."/>
            <person name="Van Kan J.A.L."/>
        </authorList>
    </citation>
    <scope>NUCLEOTIDE SEQUENCE [LARGE SCALE GENOMIC DNA]</scope>
    <source>
        <strain evidence="1 2">MUCL3349</strain>
    </source>
</reference>
<protein>
    <submittedName>
        <fullName evidence="1">Uncharacterized protein</fullName>
    </submittedName>
</protein>